<sequence>MGRGAKKHGPGFPKEARPVSLFTLCSDWCSYELSCSRSRQPAPGRNRRNRQRRGR</sequence>
<dbReference type="EMBL" id="SJPR01000001">
    <property type="protein sequence ID" value="TWU00661.1"/>
    <property type="molecule type" value="Genomic_DNA"/>
</dbReference>
<proteinExistence type="predicted"/>
<name>A0A5C6AMM0_9BACT</name>
<keyword evidence="3" id="KW-1185">Reference proteome</keyword>
<organism evidence="2 3">
    <name type="scientific">Botrimarina colliarenosi</name>
    <dbReference type="NCBI Taxonomy" id="2528001"/>
    <lineage>
        <taxon>Bacteria</taxon>
        <taxon>Pseudomonadati</taxon>
        <taxon>Planctomycetota</taxon>
        <taxon>Planctomycetia</taxon>
        <taxon>Pirellulales</taxon>
        <taxon>Lacipirellulaceae</taxon>
        <taxon>Botrimarina</taxon>
    </lineage>
</organism>
<protein>
    <submittedName>
        <fullName evidence="2">Uncharacterized protein</fullName>
    </submittedName>
</protein>
<accession>A0A5C6AMM0</accession>
<comment type="caution">
    <text evidence="2">The sequence shown here is derived from an EMBL/GenBank/DDBJ whole genome shotgun (WGS) entry which is preliminary data.</text>
</comment>
<dbReference type="AlphaFoldDB" id="A0A5C6AMM0"/>
<dbReference type="Proteomes" id="UP000317421">
    <property type="component" value="Unassembled WGS sequence"/>
</dbReference>
<evidence type="ECO:0000313" key="2">
    <source>
        <dbReference type="EMBL" id="TWU00661.1"/>
    </source>
</evidence>
<reference evidence="2 3" key="1">
    <citation type="submission" date="2019-02" db="EMBL/GenBank/DDBJ databases">
        <title>Deep-cultivation of Planctomycetes and their phenomic and genomic characterization uncovers novel biology.</title>
        <authorList>
            <person name="Wiegand S."/>
            <person name="Jogler M."/>
            <person name="Boedeker C."/>
            <person name="Pinto D."/>
            <person name="Vollmers J."/>
            <person name="Rivas-Marin E."/>
            <person name="Kohn T."/>
            <person name="Peeters S.H."/>
            <person name="Heuer A."/>
            <person name="Rast P."/>
            <person name="Oberbeckmann S."/>
            <person name="Bunk B."/>
            <person name="Jeske O."/>
            <person name="Meyerdierks A."/>
            <person name="Storesund J.E."/>
            <person name="Kallscheuer N."/>
            <person name="Luecker S."/>
            <person name="Lage O.M."/>
            <person name="Pohl T."/>
            <person name="Merkel B.J."/>
            <person name="Hornburger P."/>
            <person name="Mueller R.-W."/>
            <person name="Bruemmer F."/>
            <person name="Labrenz M."/>
            <person name="Spormann A.M."/>
            <person name="Op Den Camp H."/>
            <person name="Overmann J."/>
            <person name="Amann R."/>
            <person name="Jetten M.S.M."/>
            <person name="Mascher T."/>
            <person name="Medema M.H."/>
            <person name="Devos D.P."/>
            <person name="Kaster A.-K."/>
            <person name="Ovreas L."/>
            <person name="Rohde M."/>
            <person name="Galperin M.Y."/>
            <person name="Jogler C."/>
        </authorList>
    </citation>
    <scope>NUCLEOTIDE SEQUENCE [LARGE SCALE GENOMIC DNA]</scope>
    <source>
        <strain evidence="2 3">Pla108</strain>
    </source>
</reference>
<evidence type="ECO:0000256" key="1">
    <source>
        <dbReference type="SAM" id="MobiDB-lite"/>
    </source>
</evidence>
<feature type="compositionally biased region" description="Basic residues" evidence="1">
    <location>
        <begin position="45"/>
        <end position="55"/>
    </location>
</feature>
<gene>
    <name evidence="2" type="ORF">Pla108_16130</name>
</gene>
<feature type="region of interest" description="Disordered" evidence="1">
    <location>
        <begin position="36"/>
        <end position="55"/>
    </location>
</feature>
<evidence type="ECO:0000313" key="3">
    <source>
        <dbReference type="Proteomes" id="UP000317421"/>
    </source>
</evidence>